<gene>
    <name evidence="6" type="ORF">LOAG_10700</name>
</gene>
<dbReference type="Pfam" id="PF02535">
    <property type="entry name" value="Zip"/>
    <property type="match status" value="1"/>
</dbReference>
<dbReference type="GO" id="GO:0005886">
    <property type="term" value="C:plasma membrane"/>
    <property type="evidence" value="ECO:0007669"/>
    <property type="project" value="TreeGrafter"/>
</dbReference>
<dbReference type="OrthoDB" id="448280at2759"/>
<feature type="transmembrane region" description="Helical" evidence="5">
    <location>
        <begin position="24"/>
        <end position="47"/>
    </location>
</feature>
<dbReference type="InParanoid" id="A0A1S0TPE7"/>
<proteinExistence type="predicted"/>
<reference evidence="6" key="1">
    <citation type="submission" date="2012-04" db="EMBL/GenBank/DDBJ databases">
        <title>The Genome Sequence of Loa loa.</title>
        <authorList>
            <consortium name="The Broad Institute Genome Sequencing Platform"/>
            <consortium name="Broad Institute Genome Sequencing Center for Infectious Disease"/>
            <person name="Nutman T.B."/>
            <person name="Fink D.L."/>
            <person name="Russ C."/>
            <person name="Young S."/>
            <person name="Zeng Q."/>
            <person name="Gargeya S."/>
            <person name="Alvarado L."/>
            <person name="Berlin A."/>
            <person name="Chapman S.B."/>
            <person name="Chen Z."/>
            <person name="Freedman E."/>
            <person name="Gellesch M."/>
            <person name="Goldberg J."/>
            <person name="Griggs A."/>
            <person name="Gujja S."/>
            <person name="Heilman E.R."/>
            <person name="Heiman D."/>
            <person name="Howarth C."/>
            <person name="Mehta T."/>
            <person name="Neiman D."/>
            <person name="Pearson M."/>
            <person name="Roberts A."/>
            <person name="Saif S."/>
            <person name="Shea T."/>
            <person name="Shenoy N."/>
            <person name="Sisk P."/>
            <person name="Stolte C."/>
            <person name="Sykes S."/>
            <person name="White J."/>
            <person name="Yandava C."/>
            <person name="Haas B."/>
            <person name="Henn M.R."/>
            <person name="Nusbaum C."/>
            <person name="Birren B."/>
        </authorList>
    </citation>
    <scope>NUCLEOTIDE SEQUENCE [LARGE SCALE GENOMIC DNA]</scope>
</reference>
<evidence type="ECO:0000256" key="3">
    <source>
        <dbReference type="ARBA" id="ARBA00022989"/>
    </source>
</evidence>
<feature type="transmembrane region" description="Helical" evidence="5">
    <location>
        <begin position="268"/>
        <end position="294"/>
    </location>
</feature>
<dbReference type="PANTHER" id="PTHR11040:SF140">
    <property type="entry name" value="ZRT (ZRT), IRT- (IRT-) LIKE PROTEIN TRANSPORTER"/>
    <property type="match status" value="1"/>
</dbReference>
<dbReference type="OMA" id="HEMSHTH"/>
<dbReference type="CTD" id="9948145"/>
<feature type="transmembrane region" description="Helical" evidence="5">
    <location>
        <begin position="59"/>
        <end position="81"/>
    </location>
</feature>
<feature type="transmembrane region" description="Helical" evidence="5">
    <location>
        <begin position="175"/>
        <end position="199"/>
    </location>
</feature>
<accession>A0A1S0TPE7</accession>
<dbReference type="GO" id="GO:0005385">
    <property type="term" value="F:zinc ion transmembrane transporter activity"/>
    <property type="evidence" value="ECO:0007669"/>
    <property type="project" value="TreeGrafter"/>
</dbReference>
<dbReference type="RefSeq" id="XP_003146272.1">
    <property type="nucleotide sequence ID" value="XM_003146224.1"/>
</dbReference>
<evidence type="ECO:0000256" key="5">
    <source>
        <dbReference type="SAM" id="Phobius"/>
    </source>
</evidence>
<dbReference type="FunCoup" id="A0A1S0TPE7">
    <property type="interactions" value="1658"/>
</dbReference>
<evidence type="ECO:0000256" key="2">
    <source>
        <dbReference type="ARBA" id="ARBA00022692"/>
    </source>
</evidence>
<sequence length="328" mass="35789">MYTDIRNLFLSPVPPGPIVPVHELLRAGLIITLFIVTLLACSFAFLLQRVANRTTGFGLVLSLISVFGGGVFLATCLLDLLPDAKESLRRIEKMQHISYTYPVMEIFVAVGFLLVLSTEQVIVFIREKQCNGSADLDNLITGHQDHNEQNPELADSYPEYENEVNQSSLTQSQSILRIVLLVMVLSLHAVFEGLSLGLVSGMSEIMQVFFALLLHKTVIGFSLGIRLVQSALSLTTALLCSTVFAAQIIIGGFGGIAILDLVSRGSPLIASAVSFIAQAIACGTFLYITCFEILPREFHQGQFRIAKLFSLIVGFVFIASLMALFPNS</sequence>
<comment type="subcellular location">
    <subcellularLocation>
        <location evidence="1">Membrane</location>
        <topology evidence="1">Multi-pass membrane protein</topology>
    </subcellularLocation>
</comment>
<feature type="transmembrane region" description="Helical" evidence="5">
    <location>
        <begin position="101"/>
        <end position="125"/>
    </location>
</feature>
<evidence type="ECO:0000256" key="4">
    <source>
        <dbReference type="ARBA" id="ARBA00023136"/>
    </source>
</evidence>
<dbReference type="InterPro" id="IPR003689">
    <property type="entry name" value="ZIP"/>
</dbReference>
<dbReference type="PANTHER" id="PTHR11040">
    <property type="entry name" value="ZINC/IRON TRANSPORTER"/>
    <property type="match status" value="1"/>
</dbReference>
<dbReference type="EMBL" id="JH712190">
    <property type="protein sequence ID" value="EFO17799.1"/>
    <property type="molecule type" value="Genomic_DNA"/>
</dbReference>
<keyword evidence="3 5" id="KW-1133">Transmembrane helix</keyword>
<organism evidence="6">
    <name type="scientific">Loa loa</name>
    <name type="common">Eye worm</name>
    <name type="synonym">Filaria loa</name>
    <dbReference type="NCBI Taxonomy" id="7209"/>
    <lineage>
        <taxon>Eukaryota</taxon>
        <taxon>Metazoa</taxon>
        <taxon>Ecdysozoa</taxon>
        <taxon>Nematoda</taxon>
        <taxon>Chromadorea</taxon>
        <taxon>Rhabditida</taxon>
        <taxon>Spirurina</taxon>
        <taxon>Spiruromorpha</taxon>
        <taxon>Filarioidea</taxon>
        <taxon>Onchocercidae</taxon>
        <taxon>Loa</taxon>
    </lineage>
</organism>
<name>A0A1S0TPE7_LOALO</name>
<dbReference type="AlphaFoldDB" id="A0A1S0TPE7"/>
<dbReference type="KEGG" id="loa:LOAG_10700"/>
<evidence type="ECO:0000313" key="6">
    <source>
        <dbReference type="EMBL" id="EFO17799.1"/>
    </source>
</evidence>
<feature type="transmembrane region" description="Helical" evidence="5">
    <location>
        <begin position="205"/>
        <end position="225"/>
    </location>
</feature>
<keyword evidence="4 5" id="KW-0472">Membrane</keyword>
<dbReference type="GeneID" id="9948145"/>
<protein>
    <submittedName>
        <fullName evidence="6">ZIP Zinc transporter</fullName>
    </submittedName>
</protein>
<keyword evidence="2 5" id="KW-0812">Transmembrane</keyword>
<evidence type="ECO:0000256" key="1">
    <source>
        <dbReference type="ARBA" id="ARBA00004141"/>
    </source>
</evidence>
<feature type="transmembrane region" description="Helical" evidence="5">
    <location>
        <begin position="237"/>
        <end position="262"/>
    </location>
</feature>
<feature type="transmembrane region" description="Helical" evidence="5">
    <location>
        <begin position="306"/>
        <end position="325"/>
    </location>
</feature>